<dbReference type="PANTHER" id="PTHR14859:SF15">
    <property type="entry name" value="ENDONUCLEASE_EXONUCLEASE_PHOSPHATASE DOMAIN-CONTAINING PROTEIN"/>
    <property type="match status" value="1"/>
</dbReference>
<dbReference type="InterPro" id="IPR005135">
    <property type="entry name" value="Endo/exonuclease/phosphatase"/>
</dbReference>
<keyword evidence="2" id="KW-0540">Nuclease</keyword>
<feature type="domain" description="Endonuclease/exonuclease/phosphatase" evidence="1">
    <location>
        <begin position="6"/>
        <end position="213"/>
    </location>
</feature>
<dbReference type="InterPro" id="IPR051916">
    <property type="entry name" value="GPI-anchor_lipid_remodeler"/>
</dbReference>
<dbReference type="GO" id="GO:0016020">
    <property type="term" value="C:membrane"/>
    <property type="evidence" value="ECO:0007669"/>
    <property type="project" value="GOC"/>
</dbReference>
<name>A0A1I1P8E3_9GAMM</name>
<evidence type="ECO:0000313" key="2">
    <source>
        <dbReference type="EMBL" id="SFD05985.1"/>
    </source>
</evidence>
<keyword evidence="2" id="KW-0378">Hydrolase</keyword>
<dbReference type="Gene3D" id="3.60.10.10">
    <property type="entry name" value="Endonuclease/exonuclease/phosphatase"/>
    <property type="match status" value="1"/>
</dbReference>
<dbReference type="SUPFAM" id="SSF56219">
    <property type="entry name" value="DNase I-like"/>
    <property type="match status" value="1"/>
</dbReference>
<sequence length="223" mass="24496">MEVRIASWNIHGALGGDGRHDPARTAAVIDELAAEVIALQEVDGVLLGEVAAATGLTPIAGPTGWRRRPGYGNALLTSARLVRHALVDLSQPGREPRGAVDADLLCHGRPVRVLATHLGLRPGERRRQTRALLTRLAATGPSPTLLLGDLNEWFLWGRPLRWLRRHFGATPTPATFPARWPLLALDRIWVEPRAALRALWRHDSPLARRASDHQPLLARVELP</sequence>
<dbReference type="STRING" id="1123397.SAMN05660831_00657"/>
<evidence type="ECO:0000313" key="3">
    <source>
        <dbReference type="Proteomes" id="UP000198611"/>
    </source>
</evidence>
<keyword evidence="3" id="KW-1185">Reference proteome</keyword>
<organism evidence="2 3">
    <name type="scientific">Thiohalospira halophila DSM 15071</name>
    <dbReference type="NCBI Taxonomy" id="1123397"/>
    <lineage>
        <taxon>Bacteria</taxon>
        <taxon>Pseudomonadati</taxon>
        <taxon>Pseudomonadota</taxon>
        <taxon>Gammaproteobacteria</taxon>
        <taxon>Thiohalospirales</taxon>
        <taxon>Thiohalospiraceae</taxon>
        <taxon>Thiohalospira</taxon>
    </lineage>
</organism>
<dbReference type="OrthoDB" id="5293344at2"/>
<dbReference type="RefSeq" id="WP_093427289.1">
    <property type="nucleotide sequence ID" value="NZ_FOMJ01000001.1"/>
</dbReference>
<accession>A0A1I1P8E3</accession>
<dbReference type="EMBL" id="FOMJ01000001">
    <property type="protein sequence ID" value="SFD05985.1"/>
    <property type="molecule type" value="Genomic_DNA"/>
</dbReference>
<dbReference type="GO" id="GO:0004519">
    <property type="term" value="F:endonuclease activity"/>
    <property type="evidence" value="ECO:0007669"/>
    <property type="project" value="UniProtKB-KW"/>
</dbReference>
<dbReference type="PANTHER" id="PTHR14859">
    <property type="entry name" value="CALCOFLUOR WHITE HYPERSENSITIVE PROTEIN PRECURSOR"/>
    <property type="match status" value="1"/>
</dbReference>
<dbReference type="AlphaFoldDB" id="A0A1I1P8E3"/>
<protein>
    <submittedName>
        <fullName evidence="2">Metal-dependent hydrolase, endonuclease/exonuclease/phosphatase family</fullName>
    </submittedName>
</protein>
<keyword evidence="2" id="KW-0255">Endonuclease</keyword>
<gene>
    <name evidence="2" type="ORF">SAMN05660831_00657</name>
</gene>
<proteinExistence type="predicted"/>
<evidence type="ECO:0000259" key="1">
    <source>
        <dbReference type="Pfam" id="PF03372"/>
    </source>
</evidence>
<dbReference type="Pfam" id="PF03372">
    <property type="entry name" value="Exo_endo_phos"/>
    <property type="match status" value="1"/>
</dbReference>
<dbReference type="Proteomes" id="UP000198611">
    <property type="component" value="Unassembled WGS sequence"/>
</dbReference>
<dbReference type="InterPro" id="IPR036691">
    <property type="entry name" value="Endo/exonu/phosph_ase_sf"/>
</dbReference>
<dbReference type="GO" id="GO:0004527">
    <property type="term" value="F:exonuclease activity"/>
    <property type="evidence" value="ECO:0007669"/>
    <property type="project" value="UniProtKB-KW"/>
</dbReference>
<reference evidence="2 3" key="1">
    <citation type="submission" date="2016-10" db="EMBL/GenBank/DDBJ databases">
        <authorList>
            <person name="de Groot N.N."/>
        </authorList>
    </citation>
    <scope>NUCLEOTIDE SEQUENCE [LARGE SCALE GENOMIC DNA]</scope>
    <source>
        <strain evidence="2 3">HL3</strain>
    </source>
</reference>
<keyword evidence="2" id="KW-0269">Exonuclease</keyword>
<dbReference type="GO" id="GO:0006506">
    <property type="term" value="P:GPI anchor biosynthetic process"/>
    <property type="evidence" value="ECO:0007669"/>
    <property type="project" value="TreeGrafter"/>
</dbReference>